<evidence type="ECO:0000313" key="3">
    <source>
        <dbReference type="EMBL" id="TQL35747.1"/>
    </source>
</evidence>
<proteinExistence type="predicted"/>
<reference evidence="3 4" key="1">
    <citation type="submission" date="2019-06" db="EMBL/GenBank/DDBJ databases">
        <title>Sequencing the genomes of 1000 actinobacteria strains.</title>
        <authorList>
            <person name="Klenk H.-P."/>
        </authorList>
    </citation>
    <scope>NUCLEOTIDE SEQUENCE [LARGE SCALE GENOMIC DNA]</scope>
    <source>
        <strain evidence="3 4">DSM 44819</strain>
    </source>
</reference>
<organism evidence="3 4">
    <name type="scientific">Salinispora arenicola</name>
    <dbReference type="NCBI Taxonomy" id="168697"/>
    <lineage>
        <taxon>Bacteria</taxon>
        <taxon>Bacillati</taxon>
        <taxon>Actinomycetota</taxon>
        <taxon>Actinomycetes</taxon>
        <taxon>Micromonosporales</taxon>
        <taxon>Micromonosporaceae</taxon>
        <taxon>Salinispora</taxon>
    </lineage>
</organism>
<dbReference type="Proteomes" id="UP000315983">
    <property type="component" value="Unassembled WGS sequence"/>
</dbReference>
<accession>A0A542XIV6</accession>
<feature type="signal peptide" evidence="1">
    <location>
        <begin position="1"/>
        <end position="36"/>
    </location>
</feature>
<dbReference type="EMBL" id="BOQM01000002">
    <property type="protein sequence ID" value="GIM81546.1"/>
    <property type="molecule type" value="Genomic_DNA"/>
</dbReference>
<feature type="chain" id="PRO_5038473215" evidence="1">
    <location>
        <begin position="37"/>
        <end position="137"/>
    </location>
</feature>
<name>A0A542XIV6_SALAC</name>
<dbReference type="EMBL" id="VFOL01000001">
    <property type="protein sequence ID" value="TQL35747.1"/>
    <property type="molecule type" value="Genomic_DNA"/>
</dbReference>
<gene>
    <name evidence="3" type="ORF">FB564_0813</name>
    <name evidence="2" type="ORF">Sar04_02670</name>
</gene>
<reference evidence="2 5" key="2">
    <citation type="submission" date="2021-03" db="EMBL/GenBank/DDBJ databases">
        <title>Whole genome shotgun sequence of Salinispora arenicola NBRC 105043.</title>
        <authorList>
            <person name="Komaki H."/>
            <person name="Tamura T."/>
        </authorList>
    </citation>
    <scope>NUCLEOTIDE SEQUENCE [LARGE SCALE GENOMIC DNA]</scope>
    <source>
        <strain evidence="2 5">NBRC 105043</strain>
    </source>
</reference>
<dbReference type="AlphaFoldDB" id="A0A542XIV6"/>
<protein>
    <submittedName>
        <fullName evidence="3">Uncharacterized protein</fullName>
    </submittedName>
</protein>
<evidence type="ECO:0000256" key="1">
    <source>
        <dbReference type="SAM" id="SignalP"/>
    </source>
</evidence>
<sequence length="137" mass="14473">MVLSGKLWFGRLHSPVGLTLAVALLGAAFGAAPARANKTDGLIVNLSVNYSGFTTDFYPESGWRVKDGPDGVAVAFPQEWGYTYGPDGRAIAFPQEWNYTYGGDGRLAPYPTRAGGLTNARTIAASLFPTSGSPGDR</sequence>
<evidence type="ECO:0000313" key="5">
    <source>
        <dbReference type="Proteomes" id="UP000677457"/>
    </source>
</evidence>
<evidence type="ECO:0000313" key="4">
    <source>
        <dbReference type="Proteomes" id="UP000315983"/>
    </source>
</evidence>
<comment type="caution">
    <text evidence="3">The sequence shown here is derived from an EMBL/GenBank/DDBJ whole genome shotgun (WGS) entry which is preliminary data.</text>
</comment>
<dbReference type="Proteomes" id="UP000677457">
    <property type="component" value="Unassembled WGS sequence"/>
</dbReference>
<keyword evidence="1" id="KW-0732">Signal</keyword>
<evidence type="ECO:0000313" key="2">
    <source>
        <dbReference type="EMBL" id="GIM81546.1"/>
    </source>
</evidence>
<keyword evidence="5" id="KW-1185">Reference proteome</keyword>